<protein>
    <submittedName>
        <fullName evidence="7">Uncharacterized protein LOC117575262</fullName>
    </submittedName>
</protein>
<dbReference type="GeneID" id="117575262"/>
<gene>
    <name evidence="7" type="primary">LOC117575262</name>
</gene>
<proteinExistence type="predicted"/>
<name>A0A6P8XQD6_DROAB</name>
<feature type="transmembrane region" description="Helical" evidence="5">
    <location>
        <begin position="190"/>
        <end position="208"/>
    </location>
</feature>
<evidence type="ECO:0000256" key="3">
    <source>
        <dbReference type="ARBA" id="ARBA00022989"/>
    </source>
</evidence>
<feature type="transmembrane region" description="Helical" evidence="5">
    <location>
        <begin position="306"/>
        <end position="329"/>
    </location>
</feature>
<dbReference type="SUPFAM" id="SSF103473">
    <property type="entry name" value="MFS general substrate transporter"/>
    <property type="match status" value="1"/>
</dbReference>
<evidence type="ECO:0000256" key="2">
    <source>
        <dbReference type="ARBA" id="ARBA00022692"/>
    </source>
</evidence>
<keyword evidence="4 5" id="KW-0472">Membrane</keyword>
<dbReference type="GO" id="GO:0022857">
    <property type="term" value="F:transmembrane transporter activity"/>
    <property type="evidence" value="ECO:0007669"/>
    <property type="project" value="TreeGrafter"/>
</dbReference>
<keyword evidence="6" id="KW-1185">Reference proteome</keyword>
<keyword evidence="3 5" id="KW-1133">Transmembrane helix</keyword>
<evidence type="ECO:0000256" key="5">
    <source>
        <dbReference type="SAM" id="Phobius"/>
    </source>
</evidence>
<evidence type="ECO:0000256" key="4">
    <source>
        <dbReference type="ARBA" id="ARBA00023136"/>
    </source>
</evidence>
<dbReference type="AlphaFoldDB" id="A0A6P8XQD6"/>
<dbReference type="PANTHER" id="PTHR23507">
    <property type="entry name" value="ZGC:174356"/>
    <property type="match status" value="1"/>
</dbReference>
<organism evidence="6 7">
    <name type="scientific">Drosophila albomicans</name>
    <name type="common">Fruit fly</name>
    <dbReference type="NCBI Taxonomy" id="7291"/>
    <lineage>
        <taxon>Eukaryota</taxon>
        <taxon>Metazoa</taxon>
        <taxon>Ecdysozoa</taxon>
        <taxon>Arthropoda</taxon>
        <taxon>Hexapoda</taxon>
        <taxon>Insecta</taxon>
        <taxon>Pterygota</taxon>
        <taxon>Neoptera</taxon>
        <taxon>Endopterygota</taxon>
        <taxon>Diptera</taxon>
        <taxon>Brachycera</taxon>
        <taxon>Muscomorpha</taxon>
        <taxon>Ephydroidea</taxon>
        <taxon>Drosophilidae</taxon>
        <taxon>Drosophila</taxon>
    </lineage>
</organism>
<comment type="subcellular location">
    <subcellularLocation>
        <location evidence="1">Membrane</location>
        <topology evidence="1">Multi-pass membrane protein</topology>
    </subcellularLocation>
</comment>
<feature type="transmembrane region" description="Helical" evidence="5">
    <location>
        <begin position="152"/>
        <end position="170"/>
    </location>
</feature>
<evidence type="ECO:0000256" key="1">
    <source>
        <dbReference type="ARBA" id="ARBA00004141"/>
    </source>
</evidence>
<feature type="transmembrane region" description="Helical" evidence="5">
    <location>
        <begin position="215"/>
        <end position="233"/>
    </location>
</feature>
<dbReference type="OrthoDB" id="3026777at2759"/>
<feature type="transmembrane region" description="Helical" evidence="5">
    <location>
        <begin position="56"/>
        <end position="80"/>
    </location>
</feature>
<sequence length="337" mass="38400">MLPALFGDSPCFMMSLYSYITTTTPESDRFLRFSILAVFVLLTNYLSVIIEPINYFGYTITCAICVHIQIAGILYGIYLVKEPKSNESFSQLNDSAADTLLTNLDDLPIKENVTNVKLSLKPPRRNVLKEFFDPSLLLEFIKLPFKKRGNNGSLIFLLLILCYYLTVGTIYIESKYYYDHSHNTYRMKKLVTSIIGACLCGVIFSKMWKFSDSMIGIWIAVFTAVSRGMFVIADTKTTSKEFYTAQVLDLFSILRIIPIKCIASSISEGDGKLFSFFGILEPIVVFIYPRIFVPVLSVVIDSFENLMLLFIELFYVPTMLILFACYFLIRHRSANLA</sequence>
<dbReference type="PANTHER" id="PTHR23507:SF1">
    <property type="entry name" value="FI18259P1-RELATED"/>
    <property type="match status" value="1"/>
</dbReference>
<feature type="transmembrane region" description="Helical" evidence="5">
    <location>
        <begin position="30"/>
        <end position="50"/>
    </location>
</feature>
<dbReference type="RefSeq" id="XP_034115289.1">
    <property type="nucleotide sequence ID" value="XM_034259398.2"/>
</dbReference>
<keyword evidence="2 5" id="KW-0812">Transmembrane</keyword>
<reference evidence="7" key="1">
    <citation type="submission" date="2025-08" db="UniProtKB">
        <authorList>
            <consortium name="RefSeq"/>
        </authorList>
    </citation>
    <scope>IDENTIFICATION</scope>
    <source>
        <strain evidence="7">15112-1751.03</strain>
        <tissue evidence="7">Whole Adult</tissue>
    </source>
</reference>
<dbReference type="Proteomes" id="UP000515160">
    <property type="component" value="Chromosome 2R"/>
</dbReference>
<evidence type="ECO:0000313" key="7">
    <source>
        <dbReference type="RefSeq" id="XP_034115289.1"/>
    </source>
</evidence>
<dbReference type="InterPro" id="IPR036259">
    <property type="entry name" value="MFS_trans_sf"/>
</dbReference>
<evidence type="ECO:0000313" key="6">
    <source>
        <dbReference type="Proteomes" id="UP000515160"/>
    </source>
</evidence>
<feature type="transmembrane region" description="Helical" evidence="5">
    <location>
        <begin position="275"/>
        <end position="300"/>
    </location>
</feature>
<dbReference type="GO" id="GO:0016020">
    <property type="term" value="C:membrane"/>
    <property type="evidence" value="ECO:0007669"/>
    <property type="project" value="UniProtKB-SubCell"/>
</dbReference>
<accession>A0A6P8XQD6</accession>